<dbReference type="AlphaFoldDB" id="C0HFL7"/>
<protein>
    <submittedName>
        <fullName evidence="1">Uncharacterized protein</fullName>
    </submittedName>
</protein>
<name>C0HFL7_MAIZE</name>
<reference evidence="1" key="2">
    <citation type="submission" date="2012-06" db="EMBL/GenBank/DDBJ databases">
        <authorList>
            <person name="Yu Y."/>
            <person name="Currie J."/>
            <person name="Lomeli R."/>
            <person name="Angelova A."/>
            <person name="Collura K."/>
            <person name="Wissotski M."/>
            <person name="Campos D."/>
            <person name="Kudrna D."/>
            <person name="Golser W."/>
            <person name="Ashely E."/>
            <person name="Descour A."/>
            <person name="Fernandes J."/>
            <person name="Soderlund C."/>
            <person name="Walbot V."/>
        </authorList>
    </citation>
    <scope>NUCLEOTIDE SEQUENCE</scope>
    <source>
        <strain evidence="1">B73</strain>
    </source>
</reference>
<organism evidence="1">
    <name type="scientific">Zea mays</name>
    <name type="common">Maize</name>
    <dbReference type="NCBI Taxonomy" id="4577"/>
    <lineage>
        <taxon>Eukaryota</taxon>
        <taxon>Viridiplantae</taxon>
        <taxon>Streptophyta</taxon>
        <taxon>Embryophyta</taxon>
        <taxon>Tracheophyta</taxon>
        <taxon>Spermatophyta</taxon>
        <taxon>Magnoliopsida</taxon>
        <taxon>Liliopsida</taxon>
        <taxon>Poales</taxon>
        <taxon>Poaceae</taxon>
        <taxon>PACMAD clade</taxon>
        <taxon>Panicoideae</taxon>
        <taxon>Andropogonodae</taxon>
        <taxon>Andropogoneae</taxon>
        <taxon>Tripsacinae</taxon>
        <taxon>Zea</taxon>
    </lineage>
</organism>
<evidence type="ECO:0000313" key="1">
    <source>
        <dbReference type="EMBL" id="ACN25820.1"/>
    </source>
</evidence>
<sequence>MSGARHVSRPLAPVAVDRWIRPLPFCLLAHWTVRCTPDSPVLQPESAFLRPLCADCPVPHRTVRCTPDTDVRCATWRWLTALSWFSSLISSGFFVLESWTSMNLFMSSFEVLHPHCLGPILFASCELNNNYLDKLLVSEVISTYSQ</sequence>
<reference evidence="1" key="1">
    <citation type="journal article" date="2009" name="PLoS Genet.">
        <title>Sequencing, mapping, and analysis of 27,455 maize full-length cDNAs.</title>
        <authorList>
            <person name="Soderlund C."/>
            <person name="Descour A."/>
            <person name="Kudrna D."/>
            <person name="Bomhoff M."/>
            <person name="Boyd L."/>
            <person name="Currie J."/>
            <person name="Angelova A."/>
            <person name="Collura K."/>
            <person name="Wissotski M."/>
            <person name="Ashley E."/>
            <person name="Morrow D."/>
            <person name="Fernandes J."/>
            <person name="Walbot V."/>
            <person name="Yu Y."/>
        </authorList>
    </citation>
    <scope>NUCLEOTIDE SEQUENCE</scope>
    <source>
        <strain evidence="1">B73</strain>
    </source>
</reference>
<proteinExistence type="evidence at transcript level"/>
<accession>C0HFL7</accession>
<dbReference type="EMBL" id="BT061123">
    <property type="protein sequence ID" value="ACN25820.1"/>
    <property type="molecule type" value="mRNA"/>
</dbReference>